<name>A0A3R6WBE5_APHAT</name>
<keyword evidence="1" id="KW-0472">Membrane</keyword>
<feature type="transmembrane region" description="Helical" evidence="1">
    <location>
        <begin position="291"/>
        <end position="317"/>
    </location>
</feature>
<dbReference type="Proteomes" id="UP000283543">
    <property type="component" value="Unassembled WGS sequence"/>
</dbReference>
<reference evidence="2 3" key="1">
    <citation type="submission" date="2018-08" db="EMBL/GenBank/DDBJ databases">
        <title>Aphanomyces genome sequencing and annotation.</title>
        <authorList>
            <person name="Minardi D."/>
            <person name="Oidtmann B."/>
            <person name="Van Der Giezen M."/>
            <person name="Studholme D.J."/>
        </authorList>
    </citation>
    <scope>NUCLEOTIDE SEQUENCE [LARGE SCALE GENOMIC DNA]</scope>
    <source>
        <strain evidence="2 3">Si</strain>
    </source>
</reference>
<evidence type="ECO:0000313" key="2">
    <source>
        <dbReference type="EMBL" id="RHY68711.1"/>
    </source>
</evidence>
<accession>A0A3R6WBE5</accession>
<feature type="transmembrane region" description="Helical" evidence="1">
    <location>
        <begin position="107"/>
        <end position="128"/>
    </location>
</feature>
<dbReference type="AlphaFoldDB" id="A0A3R6WBE5"/>
<gene>
    <name evidence="2" type="ORF">DYB34_000269</name>
</gene>
<feature type="transmembrane region" description="Helical" evidence="1">
    <location>
        <begin position="148"/>
        <end position="166"/>
    </location>
</feature>
<protein>
    <submittedName>
        <fullName evidence="2">Uncharacterized protein</fullName>
    </submittedName>
</protein>
<sequence>MSQRPFLSTEDEVTYWASFNVTTWLTQYQNSKQHGSTHPTDPVYSILGWAYLLDWVEGSREVVSFAGDIATLRLISYPYDVASSVDSTVLNSNALPRSIATLFGFGVWYVSWMFGIAEFCMVGVAAFYSFQISGHNMLFFHRVAGPIWIWWPFLFLCGLTAVILLSSSSPDLVQQHGLSTLVNRPHTFLSSLIFFEQLHRRSPTSEWWMGAASNVMCGMILITGFTTYLTSSRGICCVYHPHYSRNEGPYRRSSRRFFRKHLRGSSPVMRPPTLTAPCTAADPPTVAPTSWWSSLLLVVGFAYIVGTLASSVMYLMVLEGKMSNDFWWQGFNSTGGHRFLASLLTSQYKTGDMDLTALPIYGAFNTTNDAVDFSLPHSMNIHSTSIDQLEWRRYDFRGGSPLCFAVSTDPGFLCPLAGIVSPCQSNPLQEPYHMSRNEGILAIVMTRVQSYDINTSVCDYPAQPAGCYVEDLDTGALDLVTANIVAMGPFSFYTWHFLYHWTKGYRDVLSFEGDVATITVRMAVLYVVSHRGRVEAWNLLKLNHVEGDCPMLTLRAISAICLLSTSQLALAQSDHGGYFTKFESMLPQVEGDLQTIIVSAEVCWHTLWTATALLQLTVPLTVQTKLVRACSWRDLDVNPHVPVPRLQSLVLYSLAGYTFSFDEWTVGGVVYVDKSSAFLNGLVVVGFGPTLLYVLDVKTWRSYAIPKPNPQYVRWDPRLVNCVPLVSQYS</sequence>
<proteinExistence type="predicted"/>
<keyword evidence="1" id="KW-0812">Transmembrane</keyword>
<dbReference type="VEuPathDB" id="FungiDB:H257_03939"/>
<keyword evidence="1" id="KW-1133">Transmembrane helix</keyword>
<dbReference type="EMBL" id="QUTB01003302">
    <property type="protein sequence ID" value="RHY68711.1"/>
    <property type="molecule type" value="Genomic_DNA"/>
</dbReference>
<evidence type="ECO:0000256" key="1">
    <source>
        <dbReference type="SAM" id="Phobius"/>
    </source>
</evidence>
<organism evidence="2 3">
    <name type="scientific">Aphanomyces astaci</name>
    <name type="common">Crayfish plague agent</name>
    <dbReference type="NCBI Taxonomy" id="112090"/>
    <lineage>
        <taxon>Eukaryota</taxon>
        <taxon>Sar</taxon>
        <taxon>Stramenopiles</taxon>
        <taxon>Oomycota</taxon>
        <taxon>Saprolegniomycetes</taxon>
        <taxon>Saprolegniales</taxon>
        <taxon>Verrucalvaceae</taxon>
        <taxon>Aphanomyces</taxon>
    </lineage>
</organism>
<feature type="transmembrane region" description="Helical" evidence="1">
    <location>
        <begin position="207"/>
        <end position="225"/>
    </location>
</feature>
<comment type="caution">
    <text evidence="2">The sequence shown here is derived from an EMBL/GenBank/DDBJ whole genome shotgun (WGS) entry which is preliminary data.</text>
</comment>
<evidence type="ECO:0000313" key="3">
    <source>
        <dbReference type="Proteomes" id="UP000283543"/>
    </source>
</evidence>
<dbReference type="VEuPathDB" id="FungiDB:H257_03937"/>